<sequence length="190" mass="21695">MEQLINYLLQFGQLNQQQIDLIKSKAAIKTIKKDQYYHEAGKISRAVIFLTEGVMRVCYYNNKGDEITKYFFDENHFIADINSLNLAIPSVEYVQAVTDCQYIVLSKNVLEELSMTIIGWDAIVAKITAKGMIDKVNRISPMMAHDAKERYLSFLANFPALANRIPLSYLASYLGITQSSLSRIRRDIRG</sequence>
<reference evidence="2 3" key="1">
    <citation type="submission" date="2019-12" db="EMBL/GenBank/DDBJ databases">
        <title>The draft genomic sequence of strain Chitinophaga oryziterrae JCM 16595.</title>
        <authorList>
            <person name="Zhang X."/>
        </authorList>
    </citation>
    <scope>NUCLEOTIDE SEQUENCE [LARGE SCALE GENOMIC DNA]</scope>
    <source>
        <strain evidence="2 3">JCM 16595</strain>
    </source>
</reference>
<dbReference type="InterPro" id="IPR014710">
    <property type="entry name" value="RmlC-like_jellyroll"/>
</dbReference>
<dbReference type="AlphaFoldDB" id="A0A6N8J2R5"/>
<evidence type="ECO:0000313" key="2">
    <source>
        <dbReference type="EMBL" id="MVT39525.1"/>
    </source>
</evidence>
<gene>
    <name evidence="2" type="ORF">GO495_02910</name>
</gene>
<feature type="domain" description="Cyclic nucleotide-binding" evidence="1">
    <location>
        <begin position="10"/>
        <end position="113"/>
    </location>
</feature>
<dbReference type="SUPFAM" id="SSF51206">
    <property type="entry name" value="cAMP-binding domain-like"/>
    <property type="match status" value="1"/>
</dbReference>
<dbReference type="EMBL" id="WRXO01000001">
    <property type="protein sequence ID" value="MVT39525.1"/>
    <property type="molecule type" value="Genomic_DNA"/>
</dbReference>
<comment type="caution">
    <text evidence="2">The sequence shown here is derived from an EMBL/GenBank/DDBJ whole genome shotgun (WGS) entry which is preliminary data.</text>
</comment>
<dbReference type="Pfam" id="PF00027">
    <property type="entry name" value="cNMP_binding"/>
    <property type="match status" value="1"/>
</dbReference>
<dbReference type="CDD" id="cd00038">
    <property type="entry name" value="CAP_ED"/>
    <property type="match status" value="1"/>
</dbReference>
<dbReference type="OrthoDB" id="758145at2"/>
<proteinExistence type="predicted"/>
<dbReference type="InterPro" id="IPR018490">
    <property type="entry name" value="cNMP-bd_dom_sf"/>
</dbReference>
<evidence type="ECO:0000259" key="1">
    <source>
        <dbReference type="PROSITE" id="PS50042"/>
    </source>
</evidence>
<dbReference type="PROSITE" id="PS50042">
    <property type="entry name" value="CNMP_BINDING_3"/>
    <property type="match status" value="1"/>
</dbReference>
<name>A0A6N8J2R5_9BACT</name>
<protein>
    <submittedName>
        <fullName evidence="2">Cyclic nucleotide-binding domain-containing protein</fullName>
    </submittedName>
</protein>
<organism evidence="2 3">
    <name type="scientific">Chitinophaga oryziterrae</name>
    <dbReference type="NCBI Taxonomy" id="1031224"/>
    <lineage>
        <taxon>Bacteria</taxon>
        <taxon>Pseudomonadati</taxon>
        <taxon>Bacteroidota</taxon>
        <taxon>Chitinophagia</taxon>
        <taxon>Chitinophagales</taxon>
        <taxon>Chitinophagaceae</taxon>
        <taxon>Chitinophaga</taxon>
    </lineage>
</organism>
<evidence type="ECO:0000313" key="3">
    <source>
        <dbReference type="Proteomes" id="UP000468388"/>
    </source>
</evidence>
<keyword evidence="3" id="KW-1185">Reference proteome</keyword>
<dbReference type="Proteomes" id="UP000468388">
    <property type="component" value="Unassembled WGS sequence"/>
</dbReference>
<dbReference type="RefSeq" id="WP_157298192.1">
    <property type="nucleotide sequence ID" value="NZ_BAAAZB010000005.1"/>
</dbReference>
<dbReference type="InterPro" id="IPR000595">
    <property type="entry name" value="cNMP-bd_dom"/>
</dbReference>
<accession>A0A6N8J2R5</accession>
<dbReference type="Gene3D" id="2.60.120.10">
    <property type="entry name" value="Jelly Rolls"/>
    <property type="match status" value="1"/>
</dbReference>